<evidence type="ECO:0000313" key="1">
    <source>
        <dbReference type="EMBL" id="PZO48432.1"/>
    </source>
</evidence>
<dbReference type="InterPro" id="IPR052042">
    <property type="entry name" value="Tail_sheath_structural"/>
</dbReference>
<gene>
    <name evidence="1" type="ORF">DCF15_17945</name>
</gene>
<evidence type="ECO:0000313" key="2">
    <source>
        <dbReference type="Proteomes" id="UP000249794"/>
    </source>
</evidence>
<comment type="caution">
    <text evidence="1">The sequence shown here is derived from an EMBL/GenBank/DDBJ whole genome shotgun (WGS) entry which is preliminary data.</text>
</comment>
<sequence length="557" mass="60078">MTGPITGLRFTTQSPPIKVDPNRSDVACFIGFIGRRRMNGQVNGQPTVVPSAIAQYLLQQGWQTGSYARSGAINEFDGESGSEPAQFSLLDVPVPIDSWAVFNQLFTPNQRPVAENSLRLGSTYLGTAVRAFFMQGGRRCYVVRMGDPLPMTADRDQRLASVATLIPGYQVDQPGTLAGNPNDRATWHGVGHLLGLSEISFLCLPDLSDAVADVPNPVETTRPVATFPERFVACSAPQASLAPDFGIRALPAPRCDQSGYQAWARAVNLIANFLEQHRSQAALRPVQLIAAVPLPQPETPAAADLLKFLESPAALFALARSPEDRSQAGIVSRLVQLAYPWVRSPNALTLPEQLESPDGLLIGLLARNALTQGTYRSAATLPLGSIVELVPALARSQIYQPSLQNKSLIERLSLFGPTPNGIQLLSDVTTSLDEAVRPASVHRLIGVILRAANRLGEALVFEASGEILWSRLQESLRGLMQSLFDAGAFRGRSPNEAFSVRCDRTTISQADIDNGRVIARIEFSPALPIERITVTLTLNDNSASALLPALITLREAA</sequence>
<proteinExistence type="predicted"/>
<protein>
    <submittedName>
        <fullName evidence="1">Phage tail sheath protein</fullName>
    </submittedName>
</protein>
<dbReference type="PANTHER" id="PTHR35861">
    <property type="match status" value="1"/>
</dbReference>
<dbReference type="EMBL" id="QBMP01000239">
    <property type="protein sequence ID" value="PZO48432.1"/>
    <property type="molecule type" value="Genomic_DNA"/>
</dbReference>
<reference evidence="1 2" key="2">
    <citation type="submission" date="2018-06" db="EMBL/GenBank/DDBJ databases">
        <title>Metagenomic assembly of (sub)arctic Cyanobacteria and their associated microbiome from non-axenic cultures.</title>
        <authorList>
            <person name="Baurain D."/>
        </authorList>
    </citation>
    <scope>NUCLEOTIDE SEQUENCE [LARGE SCALE GENOMIC DNA]</scope>
    <source>
        <strain evidence="1">ULC027bin1</strain>
    </source>
</reference>
<organism evidence="1 2">
    <name type="scientific">Phormidesmis priestleyi</name>
    <dbReference type="NCBI Taxonomy" id="268141"/>
    <lineage>
        <taxon>Bacteria</taxon>
        <taxon>Bacillati</taxon>
        <taxon>Cyanobacteriota</taxon>
        <taxon>Cyanophyceae</taxon>
        <taxon>Leptolyngbyales</taxon>
        <taxon>Leptolyngbyaceae</taxon>
        <taxon>Phormidesmis</taxon>
    </lineage>
</organism>
<accession>A0A2W4WVR9</accession>
<dbReference type="Proteomes" id="UP000249794">
    <property type="component" value="Unassembled WGS sequence"/>
</dbReference>
<dbReference type="PANTHER" id="PTHR35861:SF1">
    <property type="entry name" value="PHAGE TAIL SHEATH PROTEIN"/>
    <property type="match status" value="1"/>
</dbReference>
<reference evidence="2" key="1">
    <citation type="submission" date="2018-04" db="EMBL/GenBank/DDBJ databases">
        <authorList>
            <person name="Cornet L."/>
        </authorList>
    </citation>
    <scope>NUCLEOTIDE SEQUENCE [LARGE SCALE GENOMIC DNA]</scope>
</reference>
<name>A0A2W4WVR9_9CYAN</name>
<dbReference type="AlphaFoldDB" id="A0A2W4WVR9"/>